<evidence type="ECO:0000256" key="2">
    <source>
        <dbReference type="ARBA" id="ARBA00022679"/>
    </source>
</evidence>
<dbReference type="PANTHER" id="PTHR43464:SF19">
    <property type="entry name" value="UBIQUINONE BIOSYNTHESIS O-METHYLTRANSFERASE, MITOCHONDRIAL"/>
    <property type="match status" value="1"/>
</dbReference>
<dbReference type="AlphaFoldDB" id="A0A1I4BLI9"/>
<keyword evidence="3" id="KW-0949">S-adenosyl-L-methionine</keyword>
<dbReference type="CDD" id="cd02440">
    <property type="entry name" value="AdoMet_MTases"/>
    <property type="match status" value="1"/>
</dbReference>
<sequence>MTGMSGRRSTGDLPSGSGVEIFEAHYAGEPGAGWEIDRPQSALVRLAREGALRGRVLDVGCGSGDNALMIAEHGLETTGVDAAPSGIELARRKARDRGLDVRFLVWDGLALSGLGERFDTVVDVGFFHCFTPADRPAVAASVGAVVPPGGRYFLMCWSDREPGTWGPHRISERDITSAFADGWRVDSLEPADLEVAFSPGAVRAWQAAMTRL</sequence>
<dbReference type="Gene3D" id="3.40.50.150">
    <property type="entry name" value="Vaccinia Virus protein VP39"/>
    <property type="match status" value="1"/>
</dbReference>
<accession>A0A1I4BLI9</accession>
<name>A0A1I4BLI9_9ACTN</name>
<dbReference type="InterPro" id="IPR041698">
    <property type="entry name" value="Methyltransf_25"/>
</dbReference>
<organism evidence="5 6">
    <name type="scientific">Streptomyces pini</name>
    <dbReference type="NCBI Taxonomy" id="1520580"/>
    <lineage>
        <taxon>Bacteria</taxon>
        <taxon>Bacillati</taxon>
        <taxon>Actinomycetota</taxon>
        <taxon>Actinomycetes</taxon>
        <taxon>Kitasatosporales</taxon>
        <taxon>Streptomycetaceae</taxon>
        <taxon>Streptomyces</taxon>
    </lineage>
</organism>
<keyword evidence="2 5" id="KW-0808">Transferase</keyword>
<dbReference type="Proteomes" id="UP000198928">
    <property type="component" value="Unassembled WGS sequence"/>
</dbReference>
<evidence type="ECO:0000256" key="3">
    <source>
        <dbReference type="ARBA" id="ARBA00022691"/>
    </source>
</evidence>
<gene>
    <name evidence="5" type="ORF">SAMN05192584_10851</name>
</gene>
<dbReference type="RefSeq" id="WP_206282585.1">
    <property type="nucleotide sequence ID" value="NZ_FOSG01000008.1"/>
</dbReference>
<dbReference type="GO" id="GO:0008168">
    <property type="term" value="F:methyltransferase activity"/>
    <property type="evidence" value="ECO:0007669"/>
    <property type="project" value="UniProtKB-KW"/>
</dbReference>
<keyword evidence="1 5" id="KW-0489">Methyltransferase</keyword>
<reference evidence="6" key="1">
    <citation type="submission" date="2016-10" db="EMBL/GenBank/DDBJ databases">
        <authorList>
            <person name="Varghese N."/>
            <person name="Submissions S."/>
        </authorList>
    </citation>
    <scope>NUCLEOTIDE SEQUENCE [LARGE SCALE GENOMIC DNA]</scope>
    <source>
        <strain evidence="6">PL19</strain>
    </source>
</reference>
<protein>
    <submittedName>
        <fullName evidence="5">Methyltransferase domain-containing protein</fullName>
    </submittedName>
</protein>
<dbReference type="SUPFAM" id="SSF53335">
    <property type="entry name" value="S-adenosyl-L-methionine-dependent methyltransferases"/>
    <property type="match status" value="1"/>
</dbReference>
<evidence type="ECO:0000259" key="4">
    <source>
        <dbReference type="Pfam" id="PF13649"/>
    </source>
</evidence>
<dbReference type="GO" id="GO:0032259">
    <property type="term" value="P:methylation"/>
    <property type="evidence" value="ECO:0007669"/>
    <property type="project" value="UniProtKB-KW"/>
</dbReference>
<dbReference type="EMBL" id="FOSG01000008">
    <property type="protein sequence ID" value="SFK69704.1"/>
    <property type="molecule type" value="Genomic_DNA"/>
</dbReference>
<proteinExistence type="predicted"/>
<dbReference type="InterPro" id="IPR029063">
    <property type="entry name" value="SAM-dependent_MTases_sf"/>
</dbReference>
<evidence type="ECO:0000256" key="1">
    <source>
        <dbReference type="ARBA" id="ARBA00022603"/>
    </source>
</evidence>
<evidence type="ECO:0000313" key="5">
    <source>
        <dbReference type="EMBL" id="SFK69704.1"/>
    </source>
</evidence>
<dbReference type="PANTHER" id="PTHR43464">
    <property type="entry name" value="METHYLTRANSFERASE"/>
    <property type="match status" value="1"/>
</dbReference>
<keyword evidence="6" id="KW-1185">Reference proteome</keyword>
<dbReference type="Pfam" id="PF13649">
    <property type="entry name" value="Methyltransf_25"/>
    <property type="match status" value="1"/>
</dbReference>
<evidence type="ECO:0000313" key="6">
    <source>
        <dbReference type="Proteomes" id="UP000198928"/>
    </source>
</evidence>
<feature type="domain" description="Methyltransferase" evidence="4">
    <location>
        <begin position="56"/>
        <end position="150"/>
    </location>
</feature>